<keyword evidence="5 6" id="KW-0472">Membrane</keyword>
<dbReference type="Proteomes" id="UP000215453">
    <property type="component" value="Chromosome 8"/>
</dbReference>
<feature type="transmembrane region" description="Helical" evidence="6">
    <location>
        <begin position="85"/>
        <end position="104"/>
    </location>
</feature>
<protein>
    <recommendedName>
        <fullName evidence="9">Major facilitator superfamily (MFS) profile domain-containing protein</fullName>
    </recommendedName>
</protein>
<feature type="transmembrane region" description="Helical" evidence="6">
    <location>
        <begin position="401"/>
        <end position="420"/>
    </location>
</feature>
<evidence type="ECO:0000256" key="6">
    <source>
        <dbReference type="SAM" id="Phobius"/>
    </source>
</evidence>
<dbReference type="Pfam" id="PF07690">
    <property type="entry name" value="MFS_1"/>
    <property type="match status" value="1"/>
</dbReference>
<dbReference type="GO" id="GO:0022857">
    <property type="term" value="F:transmembrane transporter activity"/>
    <property type="evidence" value="ECO:0007669"/>
    <property type="project" value="InterPro"/>
</dbReference>
<evidence type="ECO:0000256" key="1">
    <source>
        <dbReference type="ARBA" id="ARBA00004141"/>
    </source>
</evidence>
<dbReference type="PANTHER" id="PTHR23506">
    <property type="entry name" value="GH10249P"/>
    <property type="match status" value="1"/>
</dbReference>
<dbReference type="InterPro" id="IPR011701">
    <property type="entry name" value="MFS"/>
</dbReference>
<gene>
    <name evidence="7" type="ORF">ZT1A5_G8683</name>
</gene>
<dbReference type="PANTHER" id="PTHR23506:SF29">
    <property type="entry name" value="TRANSPORTER, PUTATIVE (AFU_ORTHOLOGUE AFUA_2G10530)-RELATED"/>
    <property type="match status" value="1"/>
</dbReference>
<keyword evidence="3 6" id="KW-0812">Transmembrane</keyword>
<feature type="transmembrane region" description="Helical" evidence="6">
    <location>
        <begin position="134"/>
        <end position="152"/>
    </location>
</feature>
<evidence type="ECO:0000256" key="2">
    <source>
        <dbReference type="ARBA" id="ARBA00022448"/>
    </source>
</evidence>
<dbReference type="InterPro" id="IPR050930">
    <property type="entry name" value="MFS_Vesicular_Transporter"/>
</dbReference>
<evidence type="ECO:0000256" key="3">
    <source>
        <dbReference type="ARBA" id="ARBA00022692"/>
    </source>
</evidence>
<evidence type="ECO:0000313" key="8">
    <source>
        <dbReference type="Proteomes" id="UP000215453"/>
    </source>
</evidence>
<evidence type="ECO:0000256" key="4">
    <source>
        <dbReference type="ARBA" id="ARBA00022989"/>
    </source>
</evidence>
<dbReference type="AlphaFoldDB" id="A0A1Y6LUC7"/>
<accession>A0A1Y6LUC7</accession>
<name>A0A1Y6LUC7_ZYMTR</name>
<feature type="transmembrane region" description="Helical" evidence="6">
    <location>
        <begin position="51"/>
        <end position="73"/>
    </location>
</feature>
<sequence length="458" mass="49733">MLQLLRSNPRFLMVVVAFSLFTELFAYGVIVPVMSTTLQERANVQPENTQYWITILLISESLTTLLTSPLAGYLTDLHPRREVPFLLSLALMVLAILLFSPSLFIAGRCIQGAATSVVMISGFAMVLDAIPEDEVAVTLGWLSMASTAGFALRPALGGVLYRFGGWWAMFGTLLGLLGVDFGLRCVVVEHRRMPGVDEPGEAVVGNDKLEFKAGSEFRVITEKTDVDAEGQSRGSVPNDGEAFAMLVLLHQPRMLFMLLGVVTLGILLSAFDAVNPPHLRPRPLHLVRPRQGLIFIPTALPAILDPFYGYCISLLGIRTTTFTAFLLLIPTPISLRFISASSFPHKAGLVNLLTLLGTCLVIIDVAFFVETDDIVQHVQETQPEALSPKGAIAQSLGLRTMAFYLGILIGPLWGGMIVRYRGWKLTTATFGASAGGTGLAMLKVGKPWRSRSRGESTA</sequence>
<organism evidence="7 8">
    <name type="scientific">Zymoseptoria tritici ST99CH_1A5</name>
    <dbReference type="NCBI Taxonomy" id="1276529"/>
    <lineage>
        <taxon>Eukaryota</taxon>
        <taxon>Fungi</taxon>
        <taxon>Dikarya</taxon>
        <taxon>Ascomycota</taxon>
        <taxon>Pezizomycotina</taxon>
        <taxon>Dothideomycetes</taxon>
        <taxon>Dothideomycetidae</taxon>
        <taxon>Mycosphaerellales</taxon>
        <taxon>Mycosphaerellaceae</taxon>
        <taxon>Zymoseptoria</taxon>
    </lineage>
</organism>
<evidence type="ECO:0008006" key="9">
    <source>
        <dbReference type="Google" id="ProtNLM"/>
    </source>
</evidence>
<feature type="transmembrane region" description="Helical" evidence="6">
    <location>
        <begin position="110"/>
        <end position="127"/>
    </location>
</feature>
<dbReference type="GO" id="GO:0016020">
    <property type="term" value="C:membrane"/>
    <property type="evidence" value="ECO:0007669"/>
    <property type="project" value="UniProtKB-SubCell"/>
</dbReference>
<keyword evidence="2" id="KW-0813">Transport</keyword>
<dbReference type="InterPro" id="IPR036259">
    <property type="entry name" value="MFS_trans_sf"/>
</dbReference>
<dbReference type="Gene3D" id="1.20.1250.20">
    <property type="entry name" value="MFS general substrate transporter like domains"/>
    <property type="match status" value="1"/>
</dbReference>
<comment type="subcellular location">
    <subcellularLocation>
        <location evidence="1">Membrane</location>
        <topology evidence="1">Multi-pass membrane protein</topology>
    </subcellularLocation>
</comment>
<proteinExistence type="predicted"/>
<evidence type="ECO:0000256" key="5">
    <source>
        <dbReference type="ARBA" id="ARBA00023136"/>
    </source>
</evidence>
<evidence type="ECO:0000313" key="7">
    <source>
        <dbReference type="EMBL" id="SMY27239.1"/>
    </source>
</evidence>
<reference evidence="7 8" key="1">
    <citation type="submission" date="2016-10" db="EMBL/GenBank/DDBJ databases">
        <authorList>
            <person name="Varghese N."/>
        </authorList>
    </citation>
    <scope>NUCLEOTIDE SEQUENCE [LARGE SCALE GENOMIC DNA]</scope>
</reference>
<dbReference type="SUPFAM" id="SSF103473">
    <property type="entry name" value="MFS general substrate transporter"/>
    <property type="match status" value="1"/>
</dbReference>
<feature type="transmembrane region" description="Helical" evidence="6">
    <location>
        <begin position="255"/>
        <end position="274"/>
    </location>
</feature>
<feature type="transmembrane region" description="Helical" evidence="6">
    <location>
        <begin position="164"/>
        <end position="183"/>
    </location>
</feature>
<feature type="transmembrane region" description="Helical" evidence="6">
    <location>
        <begin position="12"/>
        <end position="31"/>
    </location>
</feature>
<keyword evidence="4 6" id="KW-1133">Transmembrane helix</keyword>
<feature type="transmembrane region" description="Helical" evidence="6">
    <location>
        <begin position="349"/>
        <end position="369"/>
    </location>
</feature>
<dbReference type="EMBL" id="LT882683">
    <property type="protein sequence ID" value="SMY27239.1"/>
    <property type="molecule type" value="Genomic_DNA"/>
</dbReference>